<dbReference type="InterPro" id="IPR002314">
    <property type="entry name" value="aa-tRNA-synt_IIb"/>
</dbReference>
<dbReference type="InterPro" id="IPR045864">
    <property type="entry name" value="aa-tRNA-synth_II/BPL/LPL"/>
</dbReference>
<comment type="catalytic activity">
    <reaction evidence="9">
        <text>tRNA(Thr) + L-threonine + ATP = L-threonyl-tRNA(Thr) + AMP + diphosphate + H(+)</text>
        <dbReference type="Rhea" id="RHEA:24624"/>
        <dbReference type="Rhea" id="RHEA-COMP:9670"/>
        <dbReference type="Rhea" id="RHEA-COMP:9704"/>
        <dbReference type="ChEBI" id="CHEBI:15378"/>
        <dbReference type="ChEBI" id="CHEBI:30616"/>
        <dbReference type="ChEBI" id="CHEBI:33019"/>
        <dbReference type="ChEBI" id="CHEBI:57926"/>
        <dbReference type="ChEBI" id="CHEBI:78442"/>
        <dbReference type="ChEBI" id="CHEBI:78534"/>
        <dbReference type="ChEBI" id="CHEBI:456215"/>
        <dbReference type="EC" id="6.1.1.3"/>
    </reaction>
</comment>
<dbReference type="EC" id="6.1.1.3" evidence="2"/>
<dbReference type="InterPro" id="IPR018163">
    <property type="entry name" value="Thr/Ala-tRNA-synth_IIc_edit"/>
</dbReference>
<dbReference type="Pfam" id="PF00587">
    <property type="entry name" value="tRNA-synt_2b"/>
    <property type="match status" value="1"/>
</dbReference>
<accession>A0A382R2J2</accession>
<reference evidence="11" key="1">
    <citation type="submission" date="2018-05" db="EMBL/GenBank/DDBJ databases">
        <authorList>
            <person name="Lanie J.A."/>
            <person name="Ng W.-L."/>
            <person name="Kazmierczak K.M."/>
            <person name="Andrzejewski T.M."/>
            <person name="Davidsen T.M."/>
            <person name="Wayne K.J."/>
            <person name="Tettelin H."/>
            <person name="Glass J.I."/>
            <person name="Rusch D."/>
            <person name="Podicherti R."/>
            <person name="Tsui H.-C.T."/>
            <person name="Winkler M.E."/>
        </authorList>
    </citation>
    <scope>NUCLEOTIDE SEQUENCE</scope>
</reference>
<gene>
    <name evidence="11" type="ORF">METZ01_LOCUS344291</name>
</gene>
<evidence type="ECO:0000256" key="6">
    <source>
        <dbReference type="ARBA" id="ARBA00022917"/>
    </source>
</evidence>
<dbReference type="GO" id="GO:0004829">
    <property type="term" value="F:threonine-tRNA ligase activity"/>
    <property type="evidence" value="ECO:0007669"/>
    <property type="project" value="UniProtKB-EC"/>
</dbReference>
<sequence length="326" mass="38022">HIKDNQNLFVLMSDIQDLRDKIRHSAAHLLAESVLKIYPDAKLTIGPAISDGFYYDFDIDQTFSQEDLVLIERQMKRSIKRNTKFEGKELSKKEALIIYKDNPYKTEIINSMPKDEVLTEYSHSNGNFVDLCKGGHVEKTGEIKAVKLLSIAGAYWRGDENNKMLQRIYGTAFESNEELDKHLLFLEEASRRDHRKLGNELDLYSISQDVGSGMILWHPKGSFIRSKIEDYWKSEHIKDNYDLIYTPHVGKSDLWSKSGHLDNFKENMFSSINMDNNEYYLKPMNCPFHISYYKNKLRSYRDLPMRIGELGTVYRYEKQGVLHGLL</sequence>
<protein>
    <recommendedName>
        <fullName evidence="2">threonine--tRNA ligase</fullName>
        <ecNumber evidence="2">6.1.1.3</ecNumber>
    </recommendedName>
    <alternativeName>
        <fullName evidence="8">Threonyl-tRNA synthetase</fullName>
    </alternativeName>
</protein>
<feature type="domain" description="Aminoacyl-transfer RNA synthetases class-II family profile" evidence="10">
    <location>
        <begin position="193"/>
        <end position="326"/>
    </location>
</feature>
<keyword evidence="5" id="KW-0067">ATP-binding</keyword>
<dbReference type="GO" id="GO:0006435">
    <property type="term" value="P:threonyl-tRNA aminoacylation"/>
    <property type="evidence" value="ECO:0007669"/>
    <property type="project" value="InterPro"/>
</dbReference>
<evidence type="ECO:0000256" key="3">
    <source>
        <dbReference type="ARBA" id="ARBA00022598"/>
    </source>
</evidence>
<dbReference type="PANTHER" id="PTHR11451:SF44">
    <property type="entry name" value="THREONINE--TRNA LIGASE, CHLOROPLASTIC_MITOCHONDRIAL 2"/>
    <property type="match status" value="1"/>
</dbReference>
<dbReference type="PRINTS" id="PR01047">
    <property type="entry name" value="TRNASYNTHTHR"/>
</dbReference>
<dbReference type="InterPro" id="IPR006195">
    <property type="entry name" value="aa-tRNA-synth_II"/>
</dbReference>
<proteinExistence type="inferred from homology"/>
<evidence type="ECO:0000256" key="5">
    <source>
        <dbReference type="ARBA" id="ARBA00022840"/>
    </source>
</evidence>
<keyword evidence="6" id="KW-0648">Protein biosynthesis</keyword>
<evidence type="ECO:0000256" key="8">
    <source>
        <dbReference type="ARBA" id="ARBA00031900"/>
    </source>
</evidence>
<dbReference type="InterPro" id="IPR002320">
    <property type="entry name" value="Thr-tRNA-ligase_IIa"/>
</dbReference>
<dbReference type="SMART" id="SM00863">
    <property type="entry name" value="tRNA_SAD"/>
    <property type="match status" value="1"/>
</dbReference>
<evidence type="ECO:0000256" key="4">
    <source>
        <dbReference type="ARBA" id="ARBA00022741"/>
    </source>
</evidence>
<dbReference type="EMBL" id="UINC01118363">
    <property type="protein sequence ID" value="SVC91437.1"/>
    <property type="molecule type" value="Genomic_DNA"/>
</dbReference>
<dbReference type="Gene3D" id="3.30.980.10">
    <property type="entry name" value="Threonyl-trna Synthetase, Chain A, domain 2"/>
    <property type="match status" value="1"/>
</dbReference>
<dbReference type="PROSITE" id="PS50862">
    <property type="entry name" value="AA_TRNA_LIGASE_II"/>
    <property type="match status" value="1"/>
</dbReference>
<name>A0A382R2J2_9ZZZZ</name>
<keyword evidence="3" id="KW-0436">Ligase</keyword>
<evidence type="ECO:0000256" key="2">
    <source>
        <dbReference type="ARBA" id="ARBA00013163"/>
    </source>
</evidence>
<dbReference type="AlphaFoldDB" id="A0A382R2J2"/>
<dbReference type="Gene3D" id="3.30.54.20">
    <property type="match status" value="1"/>
</dbReference>
<keyword evidence="4" id="KW-0547">Nucleotide-binding</keyword>
<dbReference type="Pfam" id="PF07973">
    <property type="entry name" value="tRNA_SAD"/>
    <property type="match status" value="1"/>
</dbReference>
<dbReference type="SUPFAM" id="SSF55681">
    <property type="entry name" value="Class II aaRS and biotin synthetases"/>
    <property type="match status" value="1"/>
</dbReference>
<evidence type="ECO:0000256" key="9">
    <source>
        <dbReference type="ARBA" id="ARBA00049515"/>
    </source>
</evidence>
<comment type="similarity">
    <text evidence="1">Belongs to the class-II aminoacyl-tRNA synthetase family.</text>
</comment>
<dbReference type="SUPFAM" id="SSF55186">
    <property type="entry name" value="ThrRS/AlaRS common domain"/>
    <property type="match status" value="1"/>
</dbReference>
<evidence type="ECO:0000256" key="1">
    <source>
        <dbReference type="ARBA" id="ARBA00008226"/>
    </source>
</evidence>
<dbReference type="PANTHER" id="PTHR11451">
    <property type="entry name" value="THREONINE-TRNA LIGASE"/>
    <property type="match status" value="1"/>
</dbReference>
<keyword evidence="7" id="KW-0030">Aminoacyl-tRNA synthetase</keyword>
<feature type="non-terminal residue" evidence="11">
    <location>
        <position position="1"/>
    </location>
</feature>
<dbReference type="GO" id="GO:0005524">
    <property type="term" value="F:ATP binding"/>
    <property type="evidence" value="ECO:0007669"/>
    <property type="project" value="UniProtKB-KW"/>
</dbReference>
<feature type="non-terminal residue" evidence="11">
    <location>
        <position position="326"/>
    </location>
</feature>
<evidence type="ECO:0000313" key="11">
    <source>
        <dbReference type="EMBL" id="SVC91437.1"/>
    </source>
</evidence>
<organism evidence="11">
    <name type="scientific">marine metagenome</name>
    <dbReference type="NCBI Taxonomy" id="408172"/>
    <lineage>
        <taxon>unclassified sequences</taxon>
        <taxon>metagenomes</taxon>
        <taxon>ecological metagenomes</taxon>
    </lineage>
</organism>
<dbReference type="FunFam" id="3.30.980.10:FF:000005">
    <property type="entry name" value="Threonyl-tRNA synthetase, mitochondrial"/>
    <property type="match status" value="1"/>
</dbReference>
<evidence type="ECO:0000259" key="10">
    <source>
        <dbReference type="PROSITE" id="PS50862"/>
    </source>
</evidence>
<dbReference type="InterPro" id="IPR012947">
    <property type="entry name" value="tRNA_SAD"/>
</dbReference>
<evidence type="ECO:0000256" key="7">
    <source>
        <dbReference type="ARBA" id="ARBA00023146"/>
    </source>
</evidence>
<dbReference type="Gene3D" id="3.30.930.10">
    <property type="entry name" value="Bira Bifunctional Protein, Domain 2"/>
    <property type="match status" value="1"/>
</dbReference>
<dbReference type="GO" id="GO:0005737">
    <property type="term" value="C:cytoplasm"/>
    <property type="evidence" value="ECO:0007669"/>
    <property type="project" value="InterPro"/>
</dbReference>